<reference evidence="7 8" key="1">
    <citation type="submission" date="2020-07" db="EMBL/GenBank/DDBJ databases">
        <title>Pseudogemmobacter sp. nov., isolated from poultry manure in Taiwan.</title>
        <authorList>
            <person name="Lin S.-Y."/>
            <person name="Tang Y.-S."/>
            <person name="Young C.-C."/>
        </authorList>
    </citation>
    <scope>NUCLEOTIDE SEQUENCE [LARGE SCALE GENOMIC DNA]</scope>
    <source>
        <strain evidence="7 8">CC-YST710</strain>
    </source>
</reference>
<proteinExistence type="predicted"/>
<comment type="subcellular location">
    <subcellularLocation>
        <location evidence="1">Cell membrane</location>
    </subcellularLocation>
</comment>
<keyword evidence="8" id="KW-1185">Reference proteome</keyword>
<feature type="domain" description="Glycosyltransferase 2-like" evidence="6">
    <location>
        <begin position="9"/>
        <end position="139"/>
    </location>
</feature>
<dbReference type="Pfam" id="PF00535">
    <property type="entry name" value="Glycos_transf_2"/>
    <property type="match status" value="1"/>
</dbReference>
<sequence length="279" mass="29899">MLSQPPLLSVIIPASNEEAWIEACLSAVFASDPLPGAARGEVILVANGCQDRTADRARAMRPPPGWDLRVTERAEGSKPGALNAGDSMARGAIRACLDADCVVSAGVMAGLCTALSPARALYAGARPVVPRPASAVTRAYATFWQSLPFARSVAPGYGLYAVNRAGRARWGDFPDLISDDTFVRLQFTPQERVQIAAPYDWPMAEGFRALVRVRRRQDRGVRELEALYPGILAREDKPPLGKAGLLALILRAPHGFLAYAAVALAVRLGRGPQGFTRGR</sequence>
<evidence type="ECO:0000256" key="1">
    <source>
        <dbReference type="ARBA" id="ARBA00004236"/>
    </source>
</evidence>
<name>A0ABS8CI89_9RHOB</name>
<gene>
    <name evidence="7" type="ORF">H0485_01025</name>
</gene>
<organism evidence="7 8">
    <name type="scientific">Pseudogemmobacter faecipullorum</name>
    <dbReference type="NCBI Taxonomy" id="2755041"/>
    <lineage>
        <taxon>Bacteria</taxon>
        <taxon>Pseudomonadati</taxon>
        <taxon>Pseudomonadota</taxon>
        <taxon>Alphaproteobacteria</taxon>
        <taxon>Rhodobacterales</taxon>
        <taxon>Paracoccaceae</taxon>
        <taxon>Pseudogemmobacter</taxon>
    </lineage>
</organism>
<accession>A0ABS8CI89</accession>
<evidence type="ECO:0000313" key="8">
    <source>
        <dbReference type="Proteomes" id="UP001198571"/>
    </source>
</evidence>
<dbReference type="RefSeq" id="WP_226933650.1">
    <property type="nucleotide sequence ID" value="NZ_JACDXX010000001.1"/>
</dbReference>
<dbReference type="PANTHER" id="PTHR43646">
    <property type="entry name" value="GLYCOSYLTRANSFERASE"/>
    <property type="match status" value="1"/>
</dbReference>
<dbReference type="EMBL" id="JACDXX010000001">
    <property type="protein sequence ID" value="MCB5408590.1"/>
    <property type="molecule type" value="Genomic_DNA"/>
</dbReference>
<evidence type="ECO:0000256" key="3">
    <source>
        <dbReference type="ARBA" id="ARBA00022676"/>
    </source>
</evidence>
<evidence type="ECO:0000256" key="4">
    <source>
        <dbReference type="ARBA" id="ARBA00022679"/>
    </source>
</evidence>
<evidence type="ECO:0000313" key="7">
    <source>
        <dbReference type="EMBL" id="MCB5408590.1"/>
    </source>
</evidence>
<keyword evidence="2" id="KW-1003">Cell membrane</keyword>
<keyword evidence="4" id="KW-0808">Transferase</keyword>
<dbReference type="InterPro" id="IPR001173">
    <property type="entry name" value="Glyco_trans_2-like"/>
</dbReference>
<keyword evidence="5" id="KW-0472">Membrane</keyword>
<dbReference type="PANTHER" id="PTHR43646:SF2">
    <property type="entry name" value="GLYCOSYLTRANSFERASE 2-LIKE DOMAIN-CONTAINING PROTEIN"/>
    <property type="match status" value="1"/>
</dbReference>
<evidence type="ECO:0000256" key="2">
    <source>
        <dbReference type="ARBA" id="ARBA00022475"/>
    </source>
</evidence>
<evidence type="ECO:0000256" key="5">
    <source>
        <dbReference type="ARBA" id="ARBA00023136"/>
    </source>
</evidence>
<dbReference type="SUPFAM" id="SSF53448">
    <property type="entry name" value="Nucleotide-diphospho-sugar transferases"/>
    <property type="match status" value="1"/>
</dbReference>
<keyword evidence="3" id="KW-0328">Glycosyltransferase</keyword>
<comment type="caution">
    <text evidence="7">The sequence shown here is derived from an EMBL/GenBank/DDBJ whole genome shotgun (WGS) entry which is preliminary data.</text>
</comment>
<evidence type="ECO:0000259" key="6">
    <source>
        <dbReference type="Pfam" id="PF00535"/>
    </source>
</evidence>
<protein>
    <submittedName>
        <fullName evidence="7">Glycosyltransferase</fullName>
    </submittedName>
</protein>
<dbReference type="InterPro" id="IPR029044">
    <property type="entry name" value="Nucleotide-diphossugar_trans"/>
</dbReference>
<dbReference type="Proteomes" id="UP001198571">
    <property type="component" value="Unassembled WGS sequence"/>
</dbReference>
<dbReference type="Gene3D" id="3.90.550.10">
    <property type="entry name" value="Spore Coat Polysaccharide Biosynthesis Protein SpsA, Chain A"/>
    <property type="match status" value="1"/>
</dbReference>